<dbReference type="SUPFAM" id="SSF52113">
    <property type="entry name" value="BRCT domain"/>
    <property type="match status" value="3"/>
</dbReference>
<evidence type="ECO:0000256" key="2">
    <source>
        <dbReference type="SAM" id="MobiDB-lite"/>
    </source>
</evidence>
<dbReference type="EMBL" id="KN834106">
    <property type="protein sequence ID" value="KIK12199.1"/>
    <property type="molecule type" value="Genomic_DNA"/>
</dbReference>
<feature type="region of interest" description="Disordered" evidence="2">
    <location>
        <begin position="274"/>
        <end position="297"/>
    </location>
</feature>
<name>A0A0C9YE96_9AGAM</name>
<dbReference type="AlphaFoldDB" id="A0A0C9YE96"/>
<reference evidence="5" key="2">
    <citation type="submission" date="2015-01" db="EMBL/GenBank/DDBJ databases">
        <title>Evolutionary Origins and Diversification of the Mycorrhizal Mutualists.</title>
        <authorList>
            <consortium name="DOE Joint Genome Institute"/>
            <consortium name="Mycorrhizal Genomics Consortium"/>
            <person name="Kohler A."/>
            <person name="Kuo A."/>
            <person name="Nagy L.G."/>
            <person name="Floudas D."/>
            <person name="Copeland A."/>
            <person name="Barry K.W."/>
            <person name="Cichocki N."/>
            <person name="Veneault-Fourrey C."/>
            <person name="LaButti K."/>
            <person name="Lindquist E.A."/>
            <person name="Lipzen A."/>
            <person name="Lundell T."/>
            <person name="Morin E."/>
            <person name="Murat C."/>
            <person name="Riley R."/>
            <person name="Ohm R."/>
            <person name="Sun H."/>
            <person name="Tunlid A."/>
            <person name="Henrissat B."/>
            <person name="Grigoriev I.V."/>
            <person name="Hibbett D.S."/>
            <person name="Martin F."/>
        </authorList>
    </citation>
    <scope>NUCLEOTIDE SEQUENCE [LARGE SCALE GENOMIC DNA]</scope>
    <source>
        <strain evidence="5">441</strain>
    </source>
</reference>
<dbReference type="STRING" id="765257.A0A0C9YE96"/>
<feature type="compositionally biased region" description="Pro residues" evidence="2">
    <location>
        <begin position="749"/>
        <end position="758"/>
    </location>
</feature>
<dbReference type="PANTHER" id="PTHR13561:SF20">
    <property type="entry name" value="DNA TOPOISOMERASE 2-BINDING PROTEIN 1"/>
    <property type="match status" value="1"/>
</dbReference>
<feature type="region of interest" description="Disordered" evidence="2">
    <location>
        <begin position="416"/>
        <end position="435"/>
    </location>
</feature>
<feature type="region of interest" description="Disordered" evidence="2">
    <location>
        <begin position="929"/>
        <end position="953"/>
    </location>
</feature>
<dbReference type="InterPro" id="IPR036420">
    <property type="entry name" value="BRCT_dom_sf"/>
</dbReference>
<dbReference type="GO" id="GO:0033314">
    <property type="term" value="P:mitotic DNA replication checkpoint signaling"/>
    <property type="evidence" value="ECO:0007669"/>
    <property type="project" value="TreeGrafter"/>
</dbReference>
<dbReference type="InterPro" id="IPR059215">
    <property type="entry name" value="BRCT2_TopBP1-like"/>
</dbReference>
<dbReference type="PANTHER" id="PTHR13561">
    <property type="entry name" value="DNA REPLICATION REGULATOR DPB11-RELATED"/>
    <property type="match status" value="1"/>
</dbReference>
<evidence type="ECO:0000313" key="4">
    <source>
        <dbReference type="EMBL" id="KIK12199.1"/>
    </source>
</evidence>
<dbReference type="CDD" id="cd17731">
    <property type="entry name" value="BRCT_TopBP1_rpt2_like"/>
    <property type="match status" value="1"/>
</dbReference>
<feature type="compositionally biased region" description="Basic residues" evidence="2">
    <location>
        <begin position="944"/>
        <end position="953"/>
    </location>
</feature>
<feature type="region of interest" description="Disordered" evidence="2">
    <location>
        <begin position="1"/>
        <end position="43"/>
    </location>
</feature>
<evidence type="ECO:0000313" key="5">
    <source>
        <dbReference type="Proteomes" id="UP000054018"/>
    </source>
</evidence>
<feature type="domain" description="BRCT" evidence="3">
    <location>
        <begin position="141"/>
        <end position="239"/>
    </location>
</feature>
<proteinExistence type="predicted"/>
<feature type="region of interest" description="Disordered" evidence="2">
    <location>
        <begin position="358"/>
        <end position="383"/>
    </location>
</feature>
<dbReference type="PROSITE" id="PS50172">
    <property type="entry name" value="BRCT"/>
    <property type="match status" value="4"/>
</dbReference>
<feature type="compositionally biased region" description="Basic residues" evidence="2">
    <location>
        <begin position="1"/>
        <end position="11"/>
    </location>
</feature>
<dbReference type="GO" id="GO:0007095">
    <property type="term" value="P:mitotic G2 DNA damage checkpoint signaling"/>
    <property type="evidence" value="ECO:0007669"/>
    <property type="project" value="TreeGrafter"/>
</dbReference>
<feature type="domain" description="BRCT" evidence="3">
    <location>
        <begin position="50"/>
        <end position="122"/>
    </location>
</feature>
<dbReference type="Gene3D" id="3.40.50.10190">
    <property type="entry name" value="BRCT domain"/>
    <property type="match status" value="4"/>
</dbReference>
<reference evidence="4 5" key="1">
    <citation type="submission" date="2014-04" db="EMBL/GenBank/DDBJ databases">
        <authorList>
            <consortium name="DOE Joint Genome Institute"/>
            <person name="Kuo A."/>
            <person name="Kohler A."/>
            <person name="Costa M.D."/>
            <person name="Nagy L.G."/>
            <person name="Floudas D."/>
            <person name="Copeland A."/>
            <person name="Barry K.W."/>
            <person name="Cichocki N."/>
            <person name="Veneault-Fourrey C."/>
            <person name="LaButti K."/>
            <person name="Lindquist E.A."/>
            <person name="Lipzen A."/>
            <person name="Lundell T."/>
            <person name="Morin E."/>
            <person name="Murat C."/>
            <person name="Sun H."/>
            <person name="Tunlid A."/>
            <person name="Henrissat B."/>
            <person name="Grigoriev I.V."/>
            <person name="Hibbett D.S."/>
            <person name="Martin F."/>
            <person name="Nordberg H.P."/>
            <person name="Cantor M.N."/>
            <person name="Hua S.X."/>
        </authorList>
    </citation>
    <scope>NUCLEOTIDE SEQUENCE [LARGE SCALE GENOMIC DNA]</scope>
    <source>
        <strain evidence="4 5">441</strain>
    </source>
</reference>
<keyword evidence="1" id="KW-0677">Repeat</keyword>
<evidence type="ECO:0000259" key="3">
    <source>
        <dbReference type="PROSITE" id="PS50172"/>
    </source>
</evidence>
<dbReference type="Pfam" id="PF12738">
    <property type="entry name" value="PTCB-BRCT"/>
    <property type="match status" value="2"/>
</dbReference>
<organism evidence="4 5">
    <name type="scientific">Pisolithus microcarpus 441</name>
    <dbReference type="NCBI Taxonomy" id="765257"/>
    <lineage>
        <taxon>Eukaryota</taxon>
        <taxon>Fungi</taxon>
        <taxon>Dikarya</taxon>
        <taxon>Basidiomycota</taxon>
        <taxon>Agaricomycotina</taxon>
        <taxon>Agaricomycetes</taxon>
        <taxon>Agaricomycetidae</taxon>
        <taxon>Boletales</taxon>
        <taxon>Sclerodermatineae</taxon>
        <taxon>Pisolithaceae</taxon>
        <taxon>Pisolithus</taxon>
    </lineage>
</organism>
<dbReference type="Proteomes" id="UP000054018">
    <property type="component" value="Unassembled WGS sequence"/>
</dbReference>
<feature type="region of interest" description="Disordered" evidence="2">
    <location>
        <begin position="682"/>
        <end position="701"/>
    </location>
</feature>
<sequence>MRRRNKSHKVPNVKLRPAQSSEHHARDRGMPWPDNSSDSEMAPNASMVDLCPRPFKGVTVCATGHVDKPTLFKKAFELGALSNSDFTDKVTHLIANAHGGAKYTCALERKIPIMTPEWINESHAIWLRGDDVDFQESVSKYRLPVFTGVVLSLSGIDDADRCAEINRLFAAEQGVYVKNIERPVKVTHLLCSGDVETDKMRYAERFNQRGEASIHLVWEEWFWDCLEFGGRFDERKYHVKRPRPERRSLHGSEPFFNSKMNHMPHCSERISMLPAEKSGTGDPVDLQNTSDSNPTEYPLEVQITPQRPRSTFTVFDHLPCDLDEEEDAAIKCAPAVTLHLWQGLLKPRGFELQGGKLVRSPSKSQDVPLSLSTPLPLPRGPLNGEIKTKESVLSTFKRANSFASAVREPLLRQPFKPATSVPAQKSADDSGSNCSVNQQVNSTTTTLFAGYAFRLLGEARCPNVRSAIENGGGVVTEDDMTEVSFIIVRLISGSKLYRDEPDEVERTKYRTECWLEHSVFFERICTPEENISFTPLAISTPIPGAENILLSLSGLDQSELCWIRRLLRALGITIAQTFSRRSTHLLCPSAKGAKFDKALEWRIPVVSMEWLNSMARDGSVPDVGRYLVTYLQNDLFSHSPFGSAEASLRTKVDKGKGREVDVLEGELTNSRGIVLHGDQLLRPRENGSSSQRFPVERPKLLRNTGLGERGLVSPDTMQCADVDEEIWFGRPNDLLNCDHQHATSVSPRSSPPRPPPQSSSPLDVALNVPEESPGQFGCGLSHHSSVVLSSHGGDTIPSSKSPSPMKLLPSSVPDEAPSTDGPGLGDVAKALEKTLTTLLGKRSSDEDSVPQSRRGKRPRPPPPLKANSRKDPPTSLPSHPRPALDLEFDSSCYENVNLLEVMRPPDESMRVTYEDPVQLEEKRRLMAMLGVEPPESGDPDTTGRKRKKATRRC</sequence>
<gene>
    <name evidence="4" type="ORF">PISMIDRAFT_461561</name>
</gene>
<feature type="region of interest" description="Disordered" evidence="2">
    <location>
        <begin position="738"/>
        <end position="885"/>
    </location>
</feature>
<protein>
    <recommendedName>
        <fullName evidence="3">BRCT domain-containing protein</fullName>
    </recommendedName>
</protein>
<feature type="compositionally biased region" description="Polar residues" evidence="2">
    <location>
        <begin position="286"/>
        <end position="295"/>
    </location>
</feature>
<feature type="compositionally biased region" description="Low complexity" evidence="2">
    <location>
        <begin position="779"/>
        <end position="811"/>
    </location>
</feature>
<dbReference type="HOGENOM" id="CLU_007843_0_0_1"/>
<accession>A0A0C9YE96</accession>
<feature type="domain" description="BRCT" evidence="3">
    <location>
        <begin position="537"/>
        <end position="628"/>
    </location>
</feature>
<dbReference type="GO" id="GO:0006270">
    <property type="term" value="P:DNA replication initiation"/>
    <property type="evidence" value="ECO:0007669"/>
    <property type="project" value="TreeGrafter"/>
</dbReference>
<keyword evidence="5" id="KW-1185">Reference proteome</keyword>
<dbReference type="SMART" id="SM00292">
    <property type="entry name" value="BRCT"/>
    <property type="match status" value="3"/>
</dbReference>
<feature type="domain" description="BRCT" evidence="3">
    <location>
        <begin position="443"/>
        <end position="532"/>
    </location>
</feature>
<dbReference type="InterPro" id="IPR001357">
    <property type="entry name" value="BRCT_dom"/>
</dbReference>
<dbReference type="OrthoDB" id="251770at2759"/>
<evidence type="ECO:0000256" key="1">
    <source>
        <dbReference type="ARBA" id="ARBA00022737"/>
    </source>
</evidence>